<proteinExistence type="predicted"/>
<comment type="caution">
    <text evidence="4">The sequence shown here is derived from an EMBL/GenBank/DDBJ whole genome shotgun (WGS) entry which is preliminary data.</text>
</comment>
<reference evidence="4 5" key="1">
    <citation type="submission" date="2017-08" db="EMBL/GenBank/DDBJ databases">
        <title>Infants hospitalized years apart are colonized by the same room-sourced microbial strains.</title>
        <authorList>
            <person name="Brooks B."/>
            <person name="Olm M.R."/>
            <person name="Firek B.A."/>
            <person name="Baker R."/>
            <person name="Thomas B.C."/>
            <person name="Morowitz M.J."/>
            <person name="Banfield J.F."/>
        </authorList>
    </citation>
    <scope>NUCLEOTIDE SEQUENCE [LARGE SCALE GENOMIC DNA]</scope>
    <source>
        <strain evidence="4">S2_006_000_R2_64</strain>
    </source>
</reference>
<protein>
    <recommendedName>
        <fullName evidence="3">YncI copper-binding domain-containing protein</fullName>
    </recommendedName>
</protein>
<accession>A0A2W5HGF6</accession>
<dbReference type="CDD" id="cd08545">
    <property type="entry name" value="YcnI_like"/>
    <property type="match status" value="1"/>
</dbReference>
<dbReference type="Pfam" id="PF07987">
    <property type="entry name" value="DUF1775"/>
    <property type="match status" value="1"/>
</dbReference>
<feature type="chain" id="PRO_5016158945" description="YncI copper-binding domain-containing protein" evidence="2">
    <location>
        <begin position="21"/>
        <end position="174"/>
    </location>
</feature>
<dbReference type="Proteomes" id="UP000249739">
    <property type="component" value="Unassembled WGS sequence"/>
</dbReference>
<feature type="signal peptide" evidence="2">
    <location>
        <begin position="1"/>
        <end position="20"/>
    </location>
</feature>
<dbReference type="AlphaFoldDB" id="A0A2W5HGF6"/>
<dbReference type="InterPro" id="IPR012533">
    <property type="entry name" value="YcnI-copper_dom"/>
</dbReference>
<feature type="domain" description="YncI copper-binding" evidence="3">
    <location>
        <begin position="21"/>
        <end position="164"/>
    </location>
</feature>
<evidence type="ECO:0000259" key="3">
    <source>
        <dbReference type="Pfam" id="PF07987"/>
    </source>
</evidence>
<evidence type="ECO:0000313" key="5">
    <source>
        <dbReference type="Proteomes" id="UP000249739"/>
    </source>
</evidence>
<evidence type="ECO:0000256" key="2">
    <source>
        <dbReference type="SAM" id="SignalP"/>
    </source>
</evidence>
<feature type="region of interest" description="Disordered" evidence="1">
    <location>
        <begin position="147"/>
        <end position="174"/>
    </location>
</feature>
<evidence type="ECO:0000256" key="1">
    <source>
        <dbReference type="SAM" id="MobiDB-lite"/>
    </source>
</evidence>
<name>A0A2W5HGF6_9BACT</name>
<sequence length="174" mass="19238">MKYSLALCAALTLFSTQSYAHVTANPNEGTAGSYFQTSFRISHGCDGADTTQIHVSIPPGFVTMKPQAKPGWTVEIRKRKLNKAVPAGHGKMATEEFSEIIWSGGKLSDSQYDEFGILTKLPGNAQTVYFPVVQKCGDKENRWTEIPSDNQEWHDLKSPAPFVDIKDKHSAHSH</sequence>
<gene>
    <name evidence="4" type="ORF">DI586_00885</name>
</gene>
<organism evidence="4 5">
    <name type="scientific">Micavibrio aeruginosavorus</name>
    <dbReference type="NCBI Taxonomy" id="349221"/>
    <lineage>
        <taxon>Bacteria</taxon>
        <taxon>Pseudomonadati</taxon>
        <taxon>Bdellovibrionota</taxon>
        <taxon>Bdellovibrionia</taxon>
        <taxon>Bdellovibrionales</taxon>
        <taxon>Pseudobdellovibrionaceae</taxon>
        <taxon>Micavibrio</taxon>
    </lineage>
</organism>
<dbReference type="InterPro" id="IPR038507">
    <property type="entry name" value="YcnI-like_sf"/>
</dbReference>
<feature type="compositionally biased region" description="Basic and acidic residues" evidence="1">
    <location>
        <begin position="164"/>
        <end position="174"/>
    </location>
</feature>
<dbReference type="EMBL" id="QFOT01000004">
    <property type="protein sequence ID" value="PZP57266.1"/>
    <property type="molecule type" value="Genomic_DNA"/>
</dbReference>
<dbReference type="Gene3D" id="2.60.40.2230">
    <property type="entry name" value="Uncharacterised protein YcnI-like PF07987, DUF1775"/>
    <property type="match status" value="1"/>
</dbReference>
<keyword evidence="2" id="KW-0732">Signal</keyword>
<evidence type="ECO:0000313" key="4">
    <source>
        <dbReference type="EMBL" id="PZP57266.1"/>
    </source>
</evidence>